<accession>A0ABZ0REU7</accession>
<dbReference type="RefSeq" id="WP_319831025.1">
    <property type="nucleotide sequence ID" value="NZ_CP138858.1"/>
</dbReference>
<dbReference type="GO" id="GO:0016853">
    <property type="term" value="F:isomerase activity"/>
    <property type="evidence" value="ECO:0007669"/>
    <property type="project" value="UniProtKB-KW"/>
</dbReference>
<dbReference type="Gene3D" id="3.10.290.10">
    <property type="entry name" value="RNA-binding S4 domain"/>
    <property type="match status" value="1"/>
</dbReference>
<comment type="function">
    <text evidence="4">Responsible for synthesis of pseudouridine from uracil.</text>
</comment>
<dbReference type="CDD" id="cd02869">
    <property type="entry name" value="PseudoU_synth_RluA_like"/>
    <property type="match status" value="1"/>
</dbReference>
<dbReference type="InterPro" id="IPR036986">
    <property type="entry name" value="S4_RNA-bd_sf"/>
</dbReference>
<dbReference type="InterPro" id="IPR020103">
    <property type="entry name" value="PsdUridine_synth_cat_dom_sf"/>
</dbReference>
<comment type="catalytic activity">
    <reaction evidence="4">
        <text>a uridine in RNA = a pseudouridine in RNA</text>
        <dbReference type="Rhea" id="RHEA:48348"/>
        <dbReference type="Rhea" id="RHEA-COMP:12068"/>
        <dbReference type="Rhea" id="RHEA-COMP:12069"/>
        <dbReference type="ChEBI" id="CHEBI:65314"/>
        <dbReference type="ChEBI" id="CHEBI:65315"/>
    </reaction>
</comment>
<evidence type="ECO:0000256" key="1">
    <source>
        <dbReference type="ARBA" id="ARBA00010876"/>
    </source>
</evidence>
<evidence type="ECO:0000256" key="2">
    <source>
        <dbReference type="ARBA" id="ARBA00023235"/>
    </source>
</evidence>
<sequence length="309" mass="34421">MSDRIIEFTVPAGAKAGRADKIFASEFDDISRARLQRAFDAGQVTFDGVTIDKRFKVNREGVLRAVLEEPTFDASPIAVDLPLDIIYEDESILVVNKAPGMIVHPGSGTGDNTLVHALLHHCGENLSTIGAPNRPGIVHRLDKETSGLIIIAKNDTAHHKLAAEFSERRTYKRYTALVFGQPKVSRGTIQEPIGRHRVVRTRMAVVHSGKPAHTDWKVEERYKQKASRISCVIHTGRTHQIRVHMSEIRFPLLGDTTYGFKPARLVGITVPRVMLHSTELHIQHPDRDELMQFQAPLPADFETLIGALS</sequence>
<keyword evidence="7" id="KW-1185">Reference proteome</keyword>
<dbReference type="NCBIfam" id="TIGR00005">
    <property type="entry name" value="rluA_subfam"/>
    <property type="match status" value="1"/>
</dbReference>
<dbReference type="PROSITE" id="PS50889">
    <property type="entry name" value="S4"/>
    <property type="match status" value="1"/>
</dbReference>
<protein>
    <recommendedName>
        <fullName evidence="4">Pseudouridine synthase</fullName>
        <ecNumber evidence="4">5.4.99.-</ecNumber>
    </recommendedName>
</protein>
<name>A0ABZ0REU7_9BACT</name>
<evidence type="ECO:0000256" key="3">
    <source>
        <dbReference type="PROSITE-ProRule" id="PRU00182"/>
    </source>
</evidence>
<dbReference type="PANTHER" id="PTHR21600">
    <property type="entry name" value="MITOCHONDRIAL RNA PSEUDOURIDINE SYNTHASE"/>
    <property type="match status" value="1"/>
</dbReference>
<keyword evidence="2 4" id="KW-0413">Isomerase</keyword>
<keyword evidence="3" id="KW-0694">RNA-binding</keyword>
<gene>
    <name evidence="6" type="ORF">SH580_11515</name>
</gene>
<dbReference type="SUPFAM" id="SSF55120">
    <property type="entry name" value="Pseudouridine synthase"/>
    <property type="match status" value="1"/>
</dbReference>
<dbReference type="EC" id="5.4.99.-" evidence="4"/>
<evidence type="ECO:0000259" key="5">
    <source>
        <dbReference type="Pfam" id="PF00849"/>
    </source>
</evidence>
<dbReference type="InterPro" id="IPR050188">
    <property type="entry name" value="RluA_PseudoU_synthase"/>
</dbReference>
<evidence type="ECO:0000313" key="7">
    <source>
        <dbReference type="Proteomes" id="UP001324993"/>
    </source>
</evidence>
<dbReference type="Gene3D" id="3.30.2350.10">
    <property type="entry name" value="Pseudouridine synthase"/>
    <property type="match status" value="1"/>
</dbReference>
<dbReference type="PROSITE" id="PS01129">
    <property type="entry name" value="PSI_RLU"/>
    <property type="match status" value="1"/>
</dbReference>
<dbReference type="Proteomes" id="UP001324993">
    <property type="component" value="Chromosome"/>
</dbReference>
<evidence type="ECO:0000313" key="6">
    <source>
        <dbReference type="EMBL" id="WPJ94062.1"/>
    </source>
</evidence>
<dbReference type="InterPro" id="IPR006145">
    <property type="entry name" value="PsdUridine_synth_RsuA/RluA"/>
</dbReference>
<proteinExistence type="inferred from homology"/>
<dbReference type="InterPro" id="IPR006224">
    <property type="entry name" value="PsdUridine_synth_RluA-like_CS"/>
</dbReference>
<organism evidence="6 7">
    <name type="scientific">Coraliomargarita algicola</name>
    <dbReference type="NCBI Taxonomy" id="3092156"/>
    <lineage>
        <taxon>Bacteria</taxon>
        <taxon>Pseudomonadati</taxon>
        <taxon>Verrucomicrobiota</taxon>
        <taxon>Opitutia</taxon>
        <taxon>Puniceicoccales</taxon>
        <taxon>Coraliomargaritaceae</taxon>
        <taxon>Coraliomargarita</taxon>
    </lineage>
</organism>
<dbReference type="EMBL" id="CP138858">
    <property type="protein sequence ID" value="WPJ94062.1"/>
    <property type="molecule type" value="Genomic_DNA"/>
</dbReference>
<dbReference type="PANTHER" id="PTHR21600:SF44">
    <property type="entry name" value="RIBOSOMAL LARGE SUBUNIT PSEUDOURIDINE SYNTHASE D"/>
    <property type="match status" value="1"/>
</dbReference>
<feature type="domain" description="Pseudouridine synthase RsuA/RluA-like" evidence="5">
    <location>
        <begin position="92"/>
        <end position="246"/>
    </location>
</feature>
<comment type="similarity">
    <text evidence="1 4">Belongs to the pseudouridine synthase RluA family.</text>
</comment>
<dbReference type="InterPro" id="IPR006225">
    <property type="entry name" value="PsdUridine_synth_RluC/D"/>
</dbReference>
<dbReference type="Pfam" id="PF00849">
    <property type="entry name" value="PseudoU_synth_2"/>
    <property type="match status" value="1"/>
</dbReference>
<reference evidence="6 7" key="1">
    <citation type="submission" date="2023-11" db="EMBL/GenBank/DDBJ databases">
        <title>Coraliomargarita sp. nov., isolated from marine algae.</title>
        <authorList>
            <person name="Lee J.K."/>
            <person name="Baek J.H."/>
            <person name="Kim J.M."/>
            <person name="Choi D.G."/>
            <person name="Jeon C.O."/>
        </authorList>
    </citation>
    <scope>NUCLEOTIDE SEQUENCE [LARGE SCALE GENOMIC DNA]</scope>
    <source>
        <strain evidence="6 7">J2-16</strain>
    </source>
</reference>
<evidence type="ECO:0000256" key="4">
    <source>
        <dbReference type="RuleBase" id="RU362028"/>
    </source>
</evidence>